<keyword evidence="3" id="KW-1185">Reference proteome</keyword>
<accession>A0A6A5CAP6</accession>
<dbReference type="RefSeq" id="XP_044567443.1">
    <property type="nucleotide sequence ID" value="XM_044701036.1"/>
</dbReference>
<evidence type="ECO:0000256" key="1">
    <source>
        <dbReference type="SAM" id="MobiDB-lite"/>
    </source>
</evidence>
<evidence type="ECO:0000313" key="3">
    <source>
        <dbReference type="Proteomes" id="UP000444721"/>
    </source>
</evidence>
<sequence>MKNVASHLFRGKQASSTLSFSRFFRGVVFGVDTLGSDSNLSLRKSLSNHHHTRNTSVRSFHTLSSLLAKDEVTTKSLSSSTGPGGNGSGAEHNHVEQPTASDDPNQKSICMAPQPTANNNSPIQVVSTIALSFTNYEEWTKEEVASILCMKKGEGGASLTVDDVKPLVDAGFKGNSLDNIVHNIKEVGRQAAISLLQDKFKDKNGMIELRLSDTCSSVVNWVYNTLMPNLQIEPFHYFPRSERELLTKADEILEGNIDSDAKRTNLPETYKQWYLSFCNLVIKGQAQGKRTHSEKENYSVDLLKLFSNARDIIFSNVNTDSILNKSNFETVMNNMVNDLLKKKDLEKEFFMRNLLTPFNTRCPSQFVRDVFVPTNSTMITKDLFPFLPKLQVDLFNESERKTLDQKIRDGSTICVIGPSGVGKTALLARRLGVNPGIMITCTSLSDRQHLSERGTDQASDKLRETFVLTMTQSVIKLYATAAQQVQCNFIARLLCLHTALTIWEQTDNKTPFETPLQMLSYSQWNGNTKTVANIFNTLLERQWLSLPTETLRDFTIFLIEQLYSRLKLDKQPFIIAVDEANIFSILHTPMLSANGTPRDLLSLIAFEISQLRKKTYMKISDIYCGTMFTTDIVDIIQSSIGKLEDVCHVYSCVGLDSITFEQALQILDKMYDIEAILKSSNISKIDLYHSIQHIFPTRRRVVGLVASYLETTKTLDIEESFRRKWKEFVDQVEKNVLHRFDCKKSTDRLDLNFLLDVVITNEYDAFLGKSISCDRTLASSLIGTGLAKPNFDFYDTNSDMYHFDTSDPILKHVAKEVLEKKYPNSITKISNPISVLNLLLSLPQHDPKKWEMVFSLLLQHHSGKCIRDNLILSPLILGENTTTEINDKSNTDTTSEKKKRPYTLLLDHKFVIKSFIRTNDFYRKHYTSKWAQEVLTNTDNIDSNMLGDILYFHCLLNYNKHIEESSTNNTITFKDLIDGVYFYPSLNCHADGICLNFSEQPYGIIVSNKLHNCQRKTFLDQIRNGVKCVNANNFYKAKFGPEVIGNCRTWWTTEKQEFLATLTKNERLIPLVAHIHVKYQQITTKKGEGFTKDYSEGGKYLILNPDSNDLMSLCPDLFKLLQKNLFNTAIIDNLNTEEHE</sequence>
<dbReference type="EMBL" id="VFQX01000007">
    <property type="protein sequence ID" value="KAF0982730.1"/>
    <property type="molecule type" value="Genomic_DNA"/>
</dbReference>
<dbReference type="InterPro" id="IPR027417">
    <property type="entry name" value="P-loop_NTPase"/>
</dbReference>
<feature type="compositionally biased region" description="Polar residues" evidence="1">
    <location>
        <begin position="96"/>
        <end position="108"/>
    </location>
</feature>
<dbReference type="AlphaFoldDB" id="A0A6A5CAP6"/>
<organism evidence="2 3">
    <name type="scientific">Naegleria fowleri</name>
    <name type="common">Brain eating amoeba</name>
    <dbReference type="NCBI Taxonomy" id="5763"/>
    <lineage>
        <taxon>Eukaryota</taxon>
        <taxon>Discoba</taxon>
        <taxon>Heterolobosea</taxon>
        <taxon>Tetramitia</taxon>
        <taxon>Eutetramitia</taxon>
        <taxon>Vahlkampfiidae</taxon>
        <taxon>Naegleria</taxon>
    </lineage>
</organism>
<dbReference type="VEuPathDB" id="AmoebaDB:FDP41_010709"/>
<gene>
    <name evidence="2" type="ORF">FDP41_010709</name>
</gene>
<dbReference type="VEuPathDB" id="AmoebaDB:NfTy_040690"/>
<dbReference type="GeneID" id="68117924"/>
<dbReference type="VEuPathDB" id="AmoebaDB:NF0092860"/>
<name>A0A6A5CAP6_NAEFO</name>
<evidence type="ECO:0000313" key="2">
    <source>
        <dbReference type="EMBL" id="KAF0982730.1"/>
    </source>
</evidence>
<dbReference type="VEuPathDB" id="AmoebaDB:NF0051090"/>
<feature type="region of interest" description="Disordered" evidence="1">
    <location>
        <begin position="72"/>
        <end position="117"/>
    </location>
</feature>
<reference evidence="2 3" key="1">
    <citation type="journal article" date="2019" name="Sci. Rep.">
        <title>Nanopore sequencing improves the draft genome of the human pathogenic amoeba Naegleria fowleri.</title>
        <authorList>
            <person name="Liechti N."/>
            <person name="Schurch N."/>
            <person name="Bruggmann R."/>
            <person name="Wittwer M."/>
        </authorList>
    </citation>
    <scope>NUCLEOTIDE SEQUENCE [LARGE SCALE GENOMIC DNA]</scope>
    <source>
        <strain evidence="2 3">ATCC 30894</strain>
    </source>
</reference>
<comment type="caution">
    <text evidence="2">The sequence shown here is derived from an EMBL/GenBank/DDBJ whole genome shotgun (WGS) entry which is preliminary data.</text>
</comment>
<protein>
    <submittedName>
        <fullName evidence="2">Uncharacterized protein</fullName>
    </submittedName>
</protein>
<proteinExistence type="predicted"/>
<dbReference type="Gene3D" id="3.40.50.300">
    <property type="entry name" value="P-loop containing nucleotide triphosphate hydrolases"/>
    <property type="match status" value="1"/>
</dbReference>
<dbReference type="Proteomes" id="UP000444721">
    <property type="component" value="Unassembled WGS sequence"/>
</dbReference>
<dbReference type="SUPFAM" id="SSF52540">
    <property type="entry name" value="P-loop containing nucleoside triphosphate hydrolases"/>
    <property type="match status" value="1"/>
</dbReference>